<accession>A0A099J007</accession>
<dbReference type="Proteomes" id="UP000561726">
    <property type="component" value="Unassembled WGS sequence"/>
</dbReference>
<proteinExistence type="predicted"/>
<evidence type="ECO:0000313" key="2">
    <source>
        <dbReference type="EMBL" id="MBB5643707.1"/>
    </source>
</evidence>
<dbReference type="OrthoDB" id="3698152at2"/>
<evidence type="ECO:0000313" key="1">
    <source>
        <dbReference type="EMBL" id="KGJ71749.1"/>
    </source>
</evidence>
<dbReference type="EMBL" id="JACHBQ010000002">
    <property type="protein sequence ID" value="MBB5643707.1"/>
    <property type="molecule type" value="Genomic_DNA"/>
</dbReference>
<evidence type="ECO:0000313" key="4">
    <source>
        <dbReference type="Proteomes" id="UP000561726"/>
    </source>
</evidence>
<evidence type="ECO:0000313" key="3">
    <source>
        <dbReference type="Proteomes" id="UP000029864"/>
    </source>
</evidence>
<protein>
    <submittedName>
        <fullName evidence="1">Uncharacterized protein</fullName>
    </submittedName>
</protein>
<reference evidence="2 4" key="2">
    <citation type="submission" date="2020-08" db="EMBL/GenBank/DDBJ databases">
        <title>Sequencing the genomes of 1000 actinobacteria strains.</title>
        <authorList>
            <person name="Klenk H.-P."/>
        </authorList>
    </citation>
    <scope>NUCLEOTIDE SEQUENCE [LARGE SCALE GENOMIC DNA]</scope>
    <source>
        <strain evidence="2 4">DSM 21065</strain>
    </source>
</reference>
<dbReference type="eggNOG" id="ENOG50312V8">
    <property type="taxonomic scope" value="Bacteria"/>
</dbReference>
<reference evidence="1 3" key="1">
    <citation type="submission" date="2014-08" db="EMBL/GenBank/DDBJ databases">
        <authorList>
            <person name="Sisinthy S."/>
        </authorList>
    </citation>
    <scope>NUCLEOTIDE SEQUENCE [LARGE SCALE GENOMIC DNA]</scope>
    <source>
        <strain evidence="1 3">RuG17</strain>
    </source>
</reference>
<sequence length="443" mass="49280">MSRASIEEIEIAISTWGREAGDYLDSHSNDFTVRDFHSGWEVGKKSEIQETAIVQYIPVRASIEWHRNVTVADELGKLVSWPAAEAAISTLLDDGPSPVQVEGVSIEMTIALVLVLRFVDGFDGSQLKVSVDRDRLPSRVTEVVNFLRSTKRYSTRWVIPLSPDIDGPVELEPNVFVTPLSPEDLAWALNLNVLWPKNYREFAVARSQYQYGALEVLHEGAGGGQIERYERVLELALVLSRTSHVLPVGYFETVRLTPPPSGSLSSSRHGALSRSLPQWTKAEIGVFAKAWHLVQKGSIPKAIDLALRRLARTAERSAPEDTTIDLMIAAEALYLSELGNGELSYRLSTRAGLWLDTSSLGDRVRTKNLFTTAYSVRSKVAHGNTPTSKDLKYDGVAVTLQEINDQVLRVLKLACWKALEASEQGDWPPNWDELIFRQDSPTT</sequence>
<comment type="caution">
    <text evidence="1">The sequence shown here is derived from an EMBL/GenBank/DDBJ whole genome shotgun (WGS) entry which is preliminary data.</text>
</comment>
<dbReference type="Proteomes" id="UP000029864">
    <property type="component" value="Unassembled WGS sequence"/>
</dbReference>
<name>A0A099J007_9MICO</name>
<keyword evidence="3" id="KW-1185">Reference proteome</keyword>
<organism evidence="1 3">
    <name type="scientific">Cryobacterium roopkundense</name>
    <dbReference type="NCBI Taxonomy" id="1001240"/>
    <lineage>
        <taxon>Bacteria</taxon>
        <taxon>Bacillati</taxon>
        <taxon>Actinomycetota</taxon>
        <taxon>Actinomycetes</taxon>
        <taxon>Micrococcales</taxon>
        <taxon>Microbacteriaceae</taxon>
        <taxon>Cryobacterium</taxon>
    </lineage>
</organism>
<dbReference type="AlphaFoldDB" id="A0A099J007"/>
<gene>
    <name evidence="2" type="ORF">BJ997_004318</name>
    <name evidence="1" type="ORF">GY21_20090</name>
</gene>
<dbReference type="RefSeq" id="WP_035840353.1">
    <property type="nucleotide sequence ID" value="NZ_JACHBQ010000002.1"/>
</dbReference>
<dbReference type="EMBL" id="JPXF01000139">
    <property type="protein sequence ID" value="KGJ71749.1"/>
    <property type="molecule type" value="Genomic_DNA"/>
</dbReference>